<dbReference type="RefSeq" id="WP_241446709.1">
    <property type="nucleotide sequence ID" value="NZ_JAKZHW010000001.1"/>
</dbReference>
<comment type="caution">
    <text evidence="4">The sequence shown here is derived from an EMBL/GenBank/DDBJ whole genome shotgun (WGS) entry which is preliminary data.</text>
</comment>
<dbReference type="Proteomes" id="UP001203058">
    <property type="component" value="Unassembled WGS sequence"/>
</dbReference>
<sequence length="345" mass="36553">MSIRHVQETRMFAEAAEAPAVVARQFLENGDLVRSLGERLRAEPPRGVITYARGSSDHAATFAKYVVETRAGVLTTSAAPSVSSVYGDTLDVRDMLALAISQSGRSPDILAALDRAKAGHAFTVAMVNAEGSPLSEQCDLTIPLRAGVEESVAATKSYIASLAAILHLVAAWNGDQDLLGALNGAPTLLEEAWSSDWEPLVECLAHADGLYVIGRGPGLGVAQEAALKLKETCRVHAEAFSAAEVRHGPMALVGRDFPVLVLRQPDETGELVDRLVRDMVGHGAPVFVAGGAVAGAHSLPVPTSHELIAPLLQIQAFYRAANALSLRRGLDPDQPMHLKKVTETL</sequence>
<evidence type="ECO:0000313" key="5">
    <source>
        <dbReference type="Proteomes" id="UP001203058"/>
    </source>
</evidence>
<gene>
    <name evidence="4" type="ORF">LZ016_07140</name>
</gene>
<keyword evidence="5" id="KW-1185">Reference proteome</keyword>
<dbReference type="EMBL" id="JAKZHW010000001">
    <property type="protein sequence ID" value="MCH8615873.1"/>
    <property type="molecule type" value="Genomic_DNA"/>
</dbReference>
<reference evidence="4 5" key="1">
    <citation type="submission" date="2022-03" db="EMBL/GenBank/DDBJ databases">
        <authorList>
            <person name="Jo J.-H."/>
            <person name="Im W.-T."/>
        </authorList>
    </citation>
    <scope>NUCLEOTIDE SEQUENCE [LARGE SCALE GENOMIC DNA]</scope>
    <source>
        <strain evidence="4 5">SM33</strain>
    </source>
</reference>
<dbReference type="PANTHER" id="PTHR10937">
    <property type="entry name" value="GLUCOSAMINE--FRUCTOSE-6-PHOSPHATE AMINOTRANSFERASE, ISOMERIZING"/>
    <property type="match status" value="1"/>
</dbReference>
<evidence type="ECO:0000256" key="1">
    <source>
        <dbReference type="ARBA" id="ARBA00022576"/>
    </source>
</evidence>
<dbReference type="InterPro" id="IPR035490">
    <property type="entry name" value="GlmS/FrlB_SIS"/>
</dbReference>
<keyword evidence="1" id="KW-0032">Aminotransferase</keyword>
<keyword evidence="1" id="KW-0808">Transferase</keyword>
<dbReference type="PROSITE" id="PS51464">
    <property type="entry name" value="SIS"/>
    <property type="match status" value="2"/>
</dbReference>
<dbReference type="InterPro" id="IPR001347">
    <property type="entry name" value="SIS_dom"/>
</dbReference>
<organism evidence="4 5">
    <name type="scientific">Sphingomonas telluris</name>
    <dbReference type="NCBI Taxonomy" id="2907998"/>
    <lineage>
        <taxon>Bacteria</taxon>
        <taxon>Pseudomonadati</taxon>
        <taxon>Pseudomonadota</taxon>
        <taxon>Alphaproteobacteria</taxon>
        <taxon>Sphingomonadales</taxon>
        <taxon>Sphingomonadaceae</taxon>
        <taxon>Sphingomonas</taxon>
    </lineage>
</organism>
<dbReference type="CDD" id="cd05008">
    <property type="entry name" value="SIS_GlmS_GlmD_1"/>
    <property type="match status" value="1"/>
</dbReference>
<protein>
    <submittedName>
        <fullName evidence="4">SIS domain-containing protein</fullName>
    </submittedName>
</protein>
<evidence type="ECO:0000259" key="3">
    <source>
        <dbReference type="PROSITE" id="PS51464"/>
    </source>
</evidence>
<name>A0ABS9VMB5_9SPHN</name>
<dbReference type="SUPFAM" id="SSF53697">
    <property type="entry name" value="SIS domain"/>
    <property type="match status" value="1"/>
</dbReference>
<dbReference type="InterPro" id="IPR035466">
    <property type="entry name" value="GlmS/AgaS_SIS"/>
</dbReference>
<keyword evidence="2" id="KW-0677">Repeat</keyword>
<evidence type="ECO:0000313" key="4">
    <source>
        <dbReference type="EMBL" id="MCH8615873.1"/>
    </source>
</evidence>
<dbReference type="PANTHER" id="PTHR10937:SF8">
    <property type="entry name" value="AMINOTRANSFERASE-RELATED"/>
    <property type="match status" value="1"/>
</dbReference>
<dbReference type="CDD" id="cd05009">
    <property type="entry name" value="SIS_GlmS_GlmD_2"/>
    <property type="match status" value="1"/>
</dbReference>
<dbReference type="Gene3D" id="3.40.50.10490">
    <property type="entry name" value="Glucose-6-phosphate isomerase like protein, domain 1"/>
    <property type="match status" value="2"/>
</dbReference>
<feature type="domain" description="SIS" evidence="3">
    <location>
        <begin position="36"/>
        <end position="179"/>
    </location>
</feature>
<dbReference type="Pfam" id="PF01380">
    <property type="entry name" value="SIS"/>
    <property type="match status" value="2"/>
</dbReference>
<dbReference type="InterPro" id="IPR046348">
    <property type="entry name" value="SIS_dom_sf"/>
</dbReference>
<proteinExistence type="predicted"/>
<accession>A0ABS9VMB5</accession>
<feature type="domain" description="SIS" evidence="3">
    <location>
        <begin position="200"/>
        <end position="335"/>
    </location>
</feature>
<evidence type="ECO:0000256" key="2">
    <source>
        <dbReference type="ARBA" id="ARBA00022737"/>
    </source>
</evidence>